<feature type="binding site" evidence="10">
    <location>
        <position position="114"/>
    </location>
    <ligand>
        <name>substrate</name>
    </ligand>
</feature>
<dbReference type="Pfam" id="PF08532">
    <property type="entry name" value="Glyco_hydro_42M"/>
    <property type="match status" value="1"/>
</dbReference>
<dbReference type="Gene3D" id="3.40.50.880">
    <property type="match status" value="1"/>
</dbReference>
<comment type="catalytic activity">
    <reaction evidence="1 8">
        <text>Hydrolysis of terminal non-reducing beta-D-galactose residues in beta-D-galactosides.</text>
        <dbReference type="EC" id="3.2.1.23"/>
    </reaction>
</comment>
<evidence type="ECO:0000259" key="11">
    <source>
        <dbReference type="Pfam" id="PF02449"/>
    </source>
</evidence>
<evidence type="ECO:0000313" key="13">
    <source>
        <dbReference type="EMBL" id="HJB37116.1"/>
    </source>
</evidence>
<dbReference type="GO" id="GO:0005975">
    <property type="term" value="P:carbohydrate metabolic process"/>
    <property type="evidence" value="ECO:0007669"/>
    <property type="project" value="InterPro"/>
</dbReference>
<feature type="active site" description="Proton donor" evidence="9">
    <location>
        <position position="153"/>
    </location>
</feature>
<evidence type="ECO:0000259" key="12">
    <source>
        <dbReference type="Pfam" id="PF08532"/>
    </source>
</evidence>
<evidence type="ECO:0000256" key="6">
    <source>
        <dbReference type="ARBA" id="ARBA00022833"/>
    </source>
</evidence>
<dbReference type="AlphaFoldDB" id="A0A9D2RYU8"/>
<protein>
    <recommendedName>
        <fullName evidence="3 8">Beta-galactosidase</fullName>
        <shortName evidence="8">Beta-gal</shortName>
        <ecNumber evidence="3 8">3.2.1.23</ecNumber>
    </recommendedName>
</protein>
<accession>A0A9D2RYU8</accession>
<dbReference type="CDD" id="cd03143">
    <property type="entry name" value="A4_beta-galactosidase_middle_domain"/>
    <property type="match status" value="1"/>
</dbReference>
<dbReference type="InterPro" id="IPR029062">
    <property type="entry name" value="Class_I_gatase-like"/>
</dbReference>
<feature type="domain" description="Beta-galactosidase trimerisation" evidence="12">
    <location>
        <begin position="460"/>
        <end position="610"/>
    </location>
</feature>
<reference evidence="13" key="2">
    <citation type="submission" date="2021-04" db="EMBL/GenBank/DDBJ databases">
        <authorList>
            <person name="Gilroy R."/>
        </authorList>
    </citation>
    <scope>NUCLEOTIDE SEQUENCE</scope>
    <source>
        <strain evidence="13">ChiBcolR8-3208</strain>
    </source>
</reference>
<feature type="binding site" evidence="10">
    <location>
        <position position="152"/>
    </location>
    <ligand>
        <name>substrate</name>
    </ligand>
</feature>
<dbReference type="GO" id="GO:0046872">
    <property type="term" value="F:metal ion binding"/>
    <property type="evidence" value="ECO:0007669"/>
    <property type="project" value="UniProtKB-KW"/>
</dbReference>
<dbReference type="EC" id="3.2.1.23" evidence="3 8"/>
<dbReference type="GO" id="GO:0004565">
    <property type="term" value="F:beta-galactosidase activity"/>
    <property type="evidence" value="ECO:0007669"/>
    <property type="project" value="UniProtKB-EC"/>
</dbReference>
<keyword evidence="7 8" id="KW-0326">Glycosidase</keyword>
<evidence type="ECO:0000256" key="3">
    <source>
        <dbReference type="ARBA" id="ARBA00012756"/>
    </source>
</evidence>
<evidence type="ECO:0000256" key="1">
    <source>
        <dbReference type="ARBA" id="ARBA00001412"/>
    </source>
</evidence>
<dbReference type="Proteomes" id="UP000824214">
    <property type="component" value="Unassembled WGS sequence"/>
</dbReference>
<sequence>MERKQNFQWGKLELGTCYYPEHWDKSLWESDLDRMLAHGITTIRIAEFAWSLVEPQEGQFTFAFWDEFLDLAEAKGMKVIFGTPTATPPAWLTDKYPEVLNARRDGVLYRHGMRRHYNYNSKKYQELVARVVEQLGQHYGKRPCIVGWQIDNEFNCETQQFYSESDTVAFRQFLQEKYGTLEALNQAWGAVFWDQTYTSWEQVYVPRTTYGDGVNPNQQLDYIRFVSQSATRFCQMQCDILRKYSKPGDFITTNGMFGSLDNHRLVEDCLDVYTYDSYPNFAFAMGADPRHNTTLNDRKWGKNLMEVRSVCPHFGIMEQQVGAGGSSTRSAPAPKPGQMMLWAMQSIAHGADYVSFFRWRTVTYGPEMYWHGLLDYDNRPNRKLAELQRLHARVEAIQEMAGAEYIALLGLVKDYDNVFDAQLDAWHGDLANASEMELFVASQLAHTPMDALYLDHAALEDLQRYPVLFCPHQEILTPQRAQLLEEYVRSGGTLVLGARTGQKDAQGHCVMAPMPGLLSGLTQTQVREFTFIGPADDPVPMEWDGKQLDTGIFNDVLETVGEDAQVLARYGGQAWYAGEPALVETKAGEGRVLHFGGTFTRETVKALLEYLGVYEAFGGLAQVPPACEVALRRKDGQDYLVVLNYLKEPQEIVLQEPMVDLGTRCDVEGPVVLGSYETKVYRVKF</sequence>
<comment type="similarity">
    <text evidence="2 8">Belongs to the glycosyl hydrolase 42 family.</text>
</comment>
<reference evidence="13" key="1">
    <citation type="journal article" date="2021" name="PeerJ">
        <title>Extensive microbial diversity within the chicken gut microbiome revealed by metagenomics and culture.</title>
        <authorList>
            <person name="Gilroy R."/>
            <person name="Ravi A."/>
            <person name="Getino M."/>
            <person name="Pursley I."/>
            <person name="Horton D.L."/>
            <person name="Alikhan N.F."/>
            <person name="Baker D."/>
            <person name="Gharbi K."/>
            <person name="Hall N."/>
            <person name="Watson M."/>
            <person name="Adriaenssens E.M."/>
            <person name="Foster-Nyarko E."/>
            <person name="Jarju S."/>
            <person name="Secka A."/>
            <person name="Antonio M."/>
            <person name="Oren A."/>
            <person name="Chaudhuri R.R."/>
            <person name="La Ragione R."/>
            <person name="Hildebrand F."/>
            <person name="Pallen M.J."/>
        </authorList>
    </citation>
    <scope>NUCLEOTIDE SEQUENCE</scope>
    <source>
        <strain evidence="13">ChiBcolR8-3208</strain>
    </source>
</reference>
<dbReference type="InterPro" id="IPR013738">
    <property type="entry name" value="Beta_galactosidase_Trimer"/>
</dbReference>
<evidence type="ECO:0000256" key="8">
    <source>
        <dbReference type="PIRNR" id="PIRNR001084"/>
    </source>
</evidence>
<evidence type="ECO:0000313" key="14">
    <source>
        <dbReference type="Proteomes" id="UP000824214"/>
    </source>
</evidence>
<evidence type="ECO:0000256" key="10">
    <source>
        <dbReference type="PIRSR" id="PIRSR001084-2"/>
    </source>
</evidence>
<dbReference type="SUPFAM" id="SSF51445">
    <property type="entry name" value="(Trans)glycosidases"/>
    <property type="match status" value="1"/>
</dbReference>
<dbReference type="SUPFAM" id="SSF52317">
    <property type="entry name" value="Class I glutamine amidotransferase-like"/>
    <property type="match status" value="1"/>
</dbReference>
<evidence type="ECO:0000256" key="2">
    <source>
        <dbReference type="ARBA" id="ARBA00005940"/>
    </source>
</evidence>
<keyword evidence="5 8" id="KW-0378">Hydrolase</keyword>
<dbReference type="GO" id="GO:0009341">
    <property type="term" value="C:beta-galactosidase complex"/>
    <property type="evidence" value="ECO:0007669"/>
    <property type="project" value="InterPro"/>
</dbReference>
<name>A0A9D2RYU8_9FIRM</name>
<dbReference type="Gene3D" id="2.60.40.1180">
    <property type="entry name" value="Golgi alpha-mannosidase II"/>
    <property type="match status" value="1"/>
</dbReference>
<evidence type="ECO:0000256" key="5">
    <source>
        <dbReference type="ARBA" id="ARBA00022801"/>
    </source>
</evidence>
<evidence type="ECO:0000256" key="9">
    <source>
        <dbReference type="PIRSR" id="PIRSR001084-1"/>
    </source>
</evidence>
<dbReference type="InterPro" id="IPR013780">
    <property type="entry name" value="Glyco_hydro_b"/>
</dbReference>
<dbReference type="InterPro" id="IPR017853">
    <property type="entry name" value="GH"/>
</dbReference>
<feature type="active site" description="Nucleophile" evidence="9">
    <location>
        <position position="318"/>
    </location>
</feature>
<evidence type="ECO:0000256" key="4">
    <source>
        <dbReference type="ARBA" id="ARBA00022723"/>
    </source>
</evidence>
<dbReference type="Pfam" id="PF02449">
    <property type="entry name" value="Glyco_hydro_42"/>
    <property type="match status" value="1"/>
</dbReference>
<dbReference type="InterPro" id="IPR013529">
    <property type="entry name" value="Glyco_hydro_42_N"/>
</dbReference>
<dbReference type="EMBL" id="DWXZ01000064">
    <property type="protein sequence ID" value="HJB37116.1"/>
    <property type="molecule type" value="Genomic_DNA"/>
</dbReference>
<comment type="caution">
    <text evidence="13">The sequence shown here is derived from an EMBL/GenBank/DDBJ whole genome shotgun (WGS) entry which is preliminary data.</text>
</comment>
<keyword evidence="6" id="KW-0862">Zinc</keyword>
<organism evidence="13 14">
    <name type="scientific">Candidatus Acutalibacter ornithocaccae</name>
    <dbReference type="NCBI Taxonomy" id="2838416"/>
    <lineage>
        <taxon>Bacteria</taxon>
        <taxon>Bacillati</taxon>
        <taxon>Bacillota</taxon>
        <taxon>Clostridia</taxon>
        <taxon>Eubacteriales</taxon>
        <taxon>Acutalibacteraceae</taxon>
        <taxon>Acutalibacter</taxon>
    </lineage>
</organism>
<dbReference type="InterPro" id="IPR003476">
    <property type="entry name" value="Glyco_hydro_42"/>
</dbReference>
<feature type="domain" description="Glycoside hydrolase family 42 N-terminal" evidence="11">
    <location>
        <begin position="17"/>
        <end position="395"/>
    </location>
</feature>
<dbReference type="PANTHER" id="PTHR36447">
    <property type="entry name" value="BETA-GALACTOSIDASE GANA"/>
    <property type="match status" value="1"/>
</dbReference>
<keyword evidence="4" id="KW-0479">Metal-binding</keyword>
<dbReference type="PIRSF" id="PIRSF001084">
    <property type="entry name" value="B-galactosidase"/>
    <property type="match status" value="1"/>
</dbReference>
<evidence type="ECO:0000256" key="7">
    <source>
        <dbReference type="ARBA" id="ARBA00023295"/>
    </source>
</evidence>
<dbReference type="Gene3D" id="3.20.20.80">
    <property type="entry name" value="Glycosidases"/>
    <property type="match status" value="1"/>
</dbReference>
<gene>
    <name evidence="13" type="ORF">H9942_03505</name>
</gene>
<proteinExistence type="inferred from homology"/>
<dbReference type="PANTHER" id="PTHR36447:SF2">
    <property type="entry name" value="BETA-GALACTOSIDASE YESZ"/>
    <property type="match status" value="1"/>
</dbReference>